<comment type="caution">
    <text evidence="8">The sequence shown here is derived from an EMBL/GenBank/DDBJ whole genome shotgun (WGS) entry which is preliminary data.</text>
</comment>
<dbReference type="SUPFAM" id="SSF103473">
    <property type="entry name" value="MFS general substrate transporter"/>
    <property type="match status" value="1"/>
</dbReference>
<evidence type="ECO:0000256" key="2">
    <source>
        <dbReference type="ARBA" id="ARBA00022448"/>
    </source>
</evidence>
<keyword evidence="4 7" id="KW-1133">Transmembrane helix</keyword>
<feature type="transmembrane region" description="Helical" evidence="7">
    <location>
        <begin position="104"/>
        <end position="122"/>
    </location>
</feature>
<feature type="transmembrane region" description="Helical" evidence="7">
    <location>
        <begin position="35"/>
        <end position="57"/>
    </location>
</feature>
<dbReference type="GO" id="GO:0016020">
    <property type="term" value="C:membrane"/>
    <property type="evidence" value="ECO:0007669"/>
    <property type="project" value="UniProtKB-SubCell"/>
</dbReference>
<dbReference type="PANTHER" id="PTHR19432:SF35">
    <property type="entry name" value="SOLUTE CARRIER FAMILY 45 MEMBER 3 ISOFORM X1"/>
    <property type="match status" value="1"/>
</dbReference>
<evidence type="ECO:0000313" key="8">
    <source>
        <dbReference type="EMBL" id="PXF42901.1"/>
    </source>
</evidence>
<dbReference type="Proteomes" id="UP000247409">
    <property type="component" value="Unassembled WGS sequence"/>
</dbReference>
<dbReference type="Pfam" id="PF07690">
    <property type="entry name" value="MFS_1"/>
    <property type="match status" value="1"/>
</dbReference>
<feature type="transmembrane region" description="Helical" evidence="7">
    <location>
        <begin position="336"/>
        <end position="356"/>
    </location>
</feature>
<reference evidence="8 9" key="1">
    <citation type="journal article" date="2018" name="Mol. Biol. Evol.">
        <title>Analysis of the draft genome of the red seaweed Gracilariopsis chorda provides insights into genome size evolution in Rhodophyta.</title>
        <authorList>
            <person name="Lee J."/>
            <person name="Yang E.C."/>
            <person name="Graf L."/>
            <person name="Yang J.H."/>
            <person name="Qiu H."/>
            <person name="Zel Zion U."/>
            <person name="Chan C.X."/>
            <person name="Stephens T.G."/>
            <person name="Weber A.P.M."/>
            <person name="Boo G.H."/>
            <person name="Boo S.M."/>
            <person name="Kim K.M."/>
            <person name="Shin Y."/>
            <person name="Jung M."/>
            <person name="Lee S.J."/>
            <person name="Yim H.S."/>
            <person name="Lee J.H."/>
            <person name="Bhattacharya D."/>
            <person name="Yoon H.S."/>
        </authorList>
    </citation>
    <scope>NUCLEOTIDE SEQUENCE [LARGE SCALE GENOMIC DNA]</scope>
    <source>
        <strain evidence="8 9">SKKU-2015</strain>
        <tissue evidence="8">Whole body</tissue>
    </source>
</reference>
<dbReference type="InterPro" id="IPR011701">
    <property type="entry name" value="MFS"/>
</dbReference>
<protein>
    <submittedName>
        <fullName evidence="8">Sucrose transport protein SUC3</fullName>
    </submittedName>
</protein>
<dbReference type="EMBL" id="NBIV01000145">
    <property type="protein sequence ID" value="PXF42901.1"/>
    <property type="molecule type" value="Genomic_DNA"/>
</dbReference>
<feature type="transmembrane region" description="Helical" evidence="7">
    <location>
        <begin position="216"/>
        <end position="236"/>
    </location>
</feature>
<gene>
    <name evidence="8" type="ORF">BWQ96_07348</name>
</gene>
<evidence type="ECO:0000256" key="3">
    <source>
        <dbReference type="ARBA" id="ARBA00022692"/>
    </source>
</evidence>
<feature type="region of interest" description="Disordered" evidence="6">
    <location>
        <begin position="1"/>
        <end position="23"/>
    </location>
</feature>
<evidence type="ECO:0000256" key="1">
    <source>
        <dbReference type="ARBA" id="ARBA00004141"/>
    </source>
</evidence>
<proteinExistence type="predicted"/>
<dbReference type="AlphaFoldDB" id="A0A2V3ILE7"/>
<keyword evidence="2" id="KW-0813">Transport</keyword>
<name>A0A2V3ILE7_9FLOR</name>
<dbReference type="PANTHER" id="PTHR19432">
    <property type="entry name" value="SUGAR TRANSPORTER"/>
    <property type="match status" value="1"/>
</dbReference>
<evidence type="ECO:0000256" key="6">
    <source>
        <dbReference type="SAM" id="MobiDB-lite"/>
    </source>
</evidence>
<evidence type="ECO:0000256" key="5">
    <source>
        <dbReference type="ARBA" id="ARBA00023136"/>
    </source>
</evidence>
<feature type="transmembrane region" description="Helical" evidence="7">
    <location>
        <begin position="181"/>
        <end position="204"/>
    </location>
</feature>
<feature type="transmembrane region" description="Helical" evidence="7">
    <location>
        <begin position="69"/>
        <end position="92"/>
    </location>
</feature>
<evidence type="ECO:0000256" key="7">
    <source>
        <dbReference type="SAM" id="Phobius"/>
    </source>
</evidence>
<evidence type="ECO:0000256" key="4">
    <source>
        <dbReference type="ARBA" id="ARBA00022989"/>
    </source>
</evidence>
<feature type="transmembrane region" description="Helical" evidence="7">
    <location>
        <begin position="142"/>
        <end position="160"/>
    </location>
</feature>
<feature type="transmembrane region" description="Helical" evidence="7">
    <location>
        <begin position="363"/>
        <end position="382"/>
    </location>
</feature>
<dbReference type="InterPro" id="IPR036259">
    <property type="entry name" value="MFS_trans_sf"/>
</dbReference>
<keyword evidence="3 7" id="KW-0812">Transmembrane</keyword>
<accession>A0A2V3ILE7</accession>
<keyword evidence="5 7" id="KW-0472">Membrane</keyword>
<feature type="transmembrane region" description="Helical" evidence="7">
    <location>
        <begin position="388"/>
        <end position="413"/>
    </location>
</feature>
<dbReference type="GO" id="GO:0008506">
    <property type="term" value="F:sucrose:proton symporter activity"/>
    <property type="evidence" value="ECO:0007669"/>
    <property type="project" value="TreeGrafter"/>
</dbReference>
<organism evidence="8 9">
    <name type="scientific">Gracilariopsis chorda</name>
    <dbReference type="NCBI Taxonomy" id="448386"/>
    <lineage>
        <taxon>Eukaryota</taxon>
        <taxon>Rhodophyta</taxon>
        <taxon>Florideophyceae</taxon>
        <taxon>Rhodymeniophycidae</taxon>
        <taxon>Gracilariales</taxon>
        <taxon>Gracilariaceae</taxon>
        <taxon>Gracilariopsis</taxon>
    </lineage>
</organism>
<dbReference type="OrthoDB" id="28755at2759"/>
<sequence>MKASTAPRHEREQSISPPRLGTAAKPTARVTHGQLLALASGLVGIQFCWAVQVGYVTKALLELGLADRFVSYAWLAGPIAGILVQPIVGVLSDRCTSRLGRRRPFLIVGTAFTFFCLLSFSFARQIGHASGDAAEAEVYPRALLLSIISFWALDFAINAAQGPLRALLADMVPPEQHKLGNAYFAFGTGVGNCAGSFLGSLPLSRALFFFPGDLQALYSIAACVLLVTMGITVFCVKETPLGYEAVPSSATAPHYEAVENLEIEQRQVGFFAAAKIAPYPFYETFLVQCFTWFAWFSLFVFGTSWVGKEVLNGDFNAKEGSYLRELYDAGVRMGNLGIGLQSVLTILTAPLLPSLIAKTSMQVVYVIASFMLGGALVCTLFLHYAWQAWFATVLLASTGFAWAVTMTVPWSLMSEAVSAVAPERAGIYFTLFNLSQCLPEVVVSLVAEEVERKTHSQAAMLALGGVAALLAGALILALGLGRPGGQEEVLENDGLSEIPSP</sequence>
<keyword evidence="9" id="KW-1185">Reference proteome</keyword>
<feature type="transmembrane region" description="Helical" evidence="7">
    <location>
        <begin position="425"/>
        <end position="447"/>
    </location>
</feature>
<dbReference type="Gene3D" id="1.20.1250.20">
    <property type="entry name" value="MFS general substrate transporter like domains"/>
    <property type="match status" value="1"/>
</dbReference>
<comment type="subcellular location">
    <subcellularLocation>
        <location evidence="1">Membrane</location>
        <topology evidence="1">Multi-pass membrane protein</topology>
    </subcellularLocation>
</comment>
<feature type="transmembrane region" description="Helical" evidence="7">
    <location>
        <begin position="459"/>
        <end position="480"/>
    </location>
</feature>
<evidence type="ECO:0000313" key="9">
    <source>
        <dbReference type="Proteomes" id="UP000247409"/>
    </source>
</evidence>
<feature type="transmembrane region" description="Helical" evidence="7">
    <location>
        <begin position="285"/>
        <end position="306"/>
    </location>
</feature>